<gene>
    <name evidence="1" type="ORF">Q604_UNBC02137G0001</name>
</gene>
<name>W1YN00_9ZZZZ</name>
<sequence length="52" mass="5632">KSDVKAHGSTVEGHWKLENLSAEEESGIPCVAVKCAEIWRNTSGEGDFLVCN</sequence>
<proteinExistence type="predicted"/>
<evidence type="ECO:0000313" key="1">
    <source>
        <dbReference type="EMBL" id="ETJ43837.1"/>
    </source>
</evidence>
<feature type="non-terminal residue" evidence="1">
    <location>
        <position position="1"/>
    </location>
</feature>
<accession>W1YN00</accession>
<reference evidence="1" key="1">
    <citation type="submission" date="2013-12" db="EMBL/GenBank/DDBJ databases">
        <title>A Varibaculum cambriense genome reconstructed from a premature infant gut community with otherwise low bacterial novelty that shifts toward anaerobic metabolism during the third week of life.</title>
        <authorList>
            <person name="Brown C.T."/>
            <person name="Sharon I."/>
            <person name="Thomas B.C."/>
            <person name="Castelle C.J."/>
            <person name="Morowitz M.J."/>
            <person name="Banfield J.F."/>
        </authorList>
    </citation>
    <scope>NUCLEOTIDE SEQUENCE</scope>
</reference>
<organism evidence="1">
    <name type="scientific">human gut metagenome</name>
    <dbReference type="NCBI Taxonomy" id="408170"/>
    <lineage>
        <taxon>unclassified sequences</taxon>
        <taxon>metagenomes</taxon>
        <taxon>organismal metagenomes</taxon>
    </lineage>
</organism>
<protein>
    <submittedName>
        <fullName evidence="1">Uncharacterized protein</fullName>
    </submittedName>
</protein>
<dbReference type="AlphaFoldDB" id="W1YN00"/>
<dbReference type="EMBL" id="AZMM01002137">
    <property type="protein sequence ID" value="ETJ43837.1"/>
    <property type="molecule type" value="Genomic_DNA"/>
</dbReference>
<comment type="caution">
    <text evidence="1">The sequence shown here is derived from an EMBL/GenBank/DDBJ whole genome shotgun (WGS) entry which is preliminary data.</text>
</comment>